<reference evidence="2" key="1">
    <citation type="journal article" date="2012" name="PLoS Genet.">
        <title>Comparative analysis of the genomes of two field isolates of the rice blast fungus Magnaporthe oryzae.</title>
        <authorList>
            <person name="Xue M."/>
            <person name="Yang J."/>
            <person name="Li Z."/>
            <person name="Hu S."/>
            <person name="Yao N."/>
            <person name="Dean R.A."/>
            <person name="Zhao W."/>
            <person name="Shen M."/>
            <person name="Zhang H."/>
            <person name="Li C."/>
            <person name="Liu L."/>
            <person name="Cao L."/>
            <person name="Xu X."/>
            <person name="Xing Y."/>
            <person name="Hsiang T."/>
            <person name="Zhang Z."/>
            <person name="Xu J.R."/>
            <person name="Peng Y.L."/>
        </authorList>
    </citation>
    <scope>NUCLEOTIDE SEQUENCE</scope>
    <source>
        <strain evidence="2">Y34</strain>
    </source>
</reference>
<evidence type="ECO:0000313" key="2">
    <source>
        <dbReference type="EMBL" id="ELQ38782.1"/>
    </source>
</evidence>
<dbReference type="GO" id="GO:0008168">
    <property type="term" value="F:methyltransferase activity"/>
    <property type="evidence" value="ECO:0007669"/>
    <property type="project" value="InterPro"/>
</dbReference>
<dbReference type="GO" id="GO:0032259">
    <property type="term" value="P:methylation"/>
    <property type="evidence" value="ECO:0007669"/>
    <property type="project" value="InterPro"/>
</dbReference>
<dbReference type="Proteomes" id="UP000011086">
    <property type="component" value="Unassembled WGS sequence"/>
</dbReference>
<organism evidence="2">
    <name type="scientific">Pyricularia oryzae (strain Y34)</name>
    <name type="common">Rice blast fungus</name>
    <name type="synonym">Magnaporthe oryzae</name>
    <dbReference type="NCBI Taxonomy" id="1143189"/>
    <lineage>
        <taxon>Eukaryota</taxon>
        <taxon>Fungi</taxon>
        <taxon>Dikarya</taxon>
        <taxon>Ascomycota</taxon>
        <taxon>Pezizomycotina</taxon>
        <taxon>Sordariomycetes</taxon>
        <taxon>Sordariomycetidae</taxon>
        <taxon>Magnaporthales</taxon>
        <taxon>Pyriculariaceae</taxon>
        <taxon>Pyricularia</taxon>
    </lineage>
</organism>
<dbReference type="SUPFAM" id="SSF53335">
    <property type="entry name" value="S-adenosyl-L-methionine-dependent methyltransferases"/>
    <property type="match status" value="1"/>
</dbReference>
<feature type="domain" description="Ribosomal RNA methyltransferase FtsJ" evidence="1">
    <location>
        <begin position="97"/>
        <end position="291"/>
    </location>
</feature>
<dbReference type="Pfam" id="PF01728">
    <property type="entry name" value="FtsJ"/>
    <property type="match status" value="1"/>
</dbReference>
<dbReference type="Gene3D" id="3.40.50.150">
    <property type="entry name" value="Vaccinia Virus protein VP39"/>
    <property type="match status" value="1"/>
</dbReference>
<dbReference type="AlphaFoldDB" id="A0AA97PL98"/>
<gene>
    <name evidence="2" type="ORF">OOU_Y34scaffold00528g74</name>
</gene>
<dbReference type="InterPro" id="IPR002877">
    <property type="entry name" value="RNA_MeTrfase_FtsJ_dom"/>
</dbReference>
<evidence type="ECO:0000259" key="1">
    <source>
        <dbReference type="Pfam" id="PF01728"/>
    </source>
</evidence>
<protein>
    <recommendedName>
        <fullName evidence="1">Ribosomal RNA methyltransferase FtsJ domain-containing protein</fullName>
    </recommendedName>
</protein>
<dbReference type="InterPro" id="IPR029063">
    <property type="entry name" value="SAM-dependent_MTases_sf"/>
</dbReference>
<name>A0AA97PL98_PYRO3</name>
<dbReference type="SMR" id="A0AA97PL98"/>
<dbReference type="EMBL" id="JH793541">
    <property type="protein sequence ID" value="ELQ38782.1"/>
    <property type="molecule type" value="Genomic_DNA"/>
</dbReference>
<proteinExistence type="predicted"/>
<accession>A0AA97PL98</accession>
<sequence length="373" mass="42032">MDSTIKPPDQASQLYAPPAKNGIATPATKLNQYLIENLQEARELFELRRECWGSEKADRYLKKKRKYADNANEKAQLGFFKLMRSLGHQMNRATFALKIKKRTKAPAVLDLCIAPGGFAAAALRINPQASVCGFSLPEESGGHKLHLLSQDKSLTSRVNVEFRDITMMAAEMGCDPDDIPAEHPEAAEFSFDRPFADQKFSLAICDGQVLRTHDRCAYRGRHEPARLTASQFVMALRRVRTNGTIVALTHQVDSLHTFCKLHSLASFSELKLFKPVEEFGKQPSFYIVATNVKPCSEGAKQAIEECMRAWKSATFDFDKENNKEIYGAVSLEQFDKMLDEFGPAYLELARPILAIEAAALRRAPWMRRQQQLQ</sequence>